<dbReference type="SMART" id="SM00568">
    <property type="entry name" value="GRAM"/>
    <property type="match status" value="1"/>
</dbReference>
<dbReference type="RefSeq" id="XP_021868991.1">
    <property type="nucleotide sequence ID" value="XM_022014179.1"/>
</dbReference>
<dbReference type="Proteomes" id="UP000193218">
    <property type="component" value="Unassembled WGS sequence"/>
</dbReference>
<dbReference type="OrthoDB" id="2162691at2759"/>
<feature type="compositionally biased region" description="Low complexity" evidence="7">
    <location>
        <begin position="118"/>
        <end position="133"/>
    </location>
</feature>
<keyword evidence="5 8" id="KW-0472">Membrane</keyword>
<keyword evidence="11" id="KW-1185">Reference proteome</keyword>
<evidence type="ECO:0000256" key="3">
    <source>
        <dbReference type="ARBA" id="ARBA00022692"/>
    </source>
</evidence>
<gene>
    <name evidence="10" type="ORF">BD324DRAFT_609913</name>
</gene>
<organism evidence="10 11">
    <name type="scientific">Kockovaella imperatae</name>
    <dbReference type="NCBI Taxonomy" id="4999"/>
    <lineage>
        <taxon>Eukaryota</taxon>
        <taxon>Fungi</taxon>
        <taxon>Dikarya</taxon>
        <taxon>Basidiomycota</taxon>
        <taxon>Agaricomycotina</taxon>
        <taxon>Tremellomycetes</taxon>
        <taxon>Tremellales</taxon>
        <taxon>Cuniculitremaceae</taxon>
        <taxon>Kockovaella</taxon>
    </lineage>
</organism>
<dbReference type="InParanoid" id="A0A1Y1U9P6"/>
<dbReference type="EMBL" id="NBSH01000013">
    <property type="protein sequence ID" value="ORX34749.1"/>
    <property type="molecule type" value="Genomic_DNA"/>
</dbReference>
<dbReference type="GO" id="GO:0120015">
    <property type="term" value="F:sterol transfer activity"/>
    <property type="evidence" value="ECO:0007669"/>
    <property type="project" value="TreeGrafter"/>
</dbReference>
<keyword evidence="3 8" id="KW-0812">Transmembrane</keyword>
<dbReference type="FunCoup" id="A0A1Y1U9P6">
    <property type="interactions" value="100"/>
</dbReference>
<keyword evidence="6" id="KW-0175">Coiled coil</keyword>
<dbReference type="CDD" id="cd13220">
    <property type="entry name" value="PH-GRAM_GRAMDC"/>
    <property type="match status" value="1"/>
</dbReference>
<feature type="compositionally biased region" description="Low complexity" evidence="7">
    <location>
        <begin position="81"/>
        <end position="91"/>
    </location>
</feature>
<dbReference type="InterPro" id="IPR031968">
    <property type="entry name" value="VASt"/>
</dbReference>
<evidence type="ECO:0000313" key="11">
    <source>
        <dbReference type="Proteomes" id="UP000193218"/>
    </source>
</evidence>
<dbReference type="GO" id="GO:0032366">
    <property type="term" value="P:intracellular sterol transport"/>
    <property type="evidence" value="ECO:0007669"/>
    <property type="project" value="TreeGrafter"/>
</dbReference>
<dbReference type="InterPro" id="IPR011993">
    <property type="entry name" value="PH-like_dom_sf"/>
</dbReference>
<sequence length="685" mass="75597">MPDVDASPITTLNNHDSLNGSHDPNFIRRRSGSNATKSTNPSRTNSIVEAPRDFNPRRDTLLSVGSSKNKKSSKSKRSRSKSTASAVSAHSGSIAAALARSGLAVAGATADIDLATNSSRPSSARVPSSNRSPFLVRGNGDSALGDEDLSDYDFDSDASDFNDSLPVTGFAVASNRRQAEFHALFPNVDEGDYLIEDYGCALSKDILVHGRIYVSENHLCFHANIFGWVTNVVVPFADIRRIEKKMTALVIPNAICVTTNNAKYTFASFISRDPTYDVMMNIWRLCNPNAVMSATSFQAENSPGPSLEVKEEGVNPLNLEQTAADHPATKCDCASHYPETAMDASFPTTPEKTYNLMFNSGWLKEFMRDNQKLKDIESSDWQPKEENQHLIKTTSYIKPLNGSIGPKQTQCHITDELEKCDFDMSISVLTTTRTPDVPSGGVFSVKTRTCLTWSPKNTTRVLVTSAVEWTGKSWVKGIIEKSCMEGQRQYHKDLENGMRAHIKQHATEFLGKEQQAEDLDTASSPEDVTDSPTAAEAYAAKQRQRRDLDSWSMQGGIDSIMSGVKSIFSGIGDICSTLSDYLQDLPFTKSTLLVGIIFILLFSNVYTYVAYRPSRKNARRAQRIVSRYGDEDMTEALKVLLSPRGRQEAMDQARQLGEILDEVERRASDLRQVIVTHTEGMLGVI</sequence>
<feature type="compositionally biased region" description="Basic residues" evidence="7">
    <location>
        <begin position="68"/>
        <end position="80"/>
    </location>
</feature>
<dbReference type="InterPro" id="IPR051482">
    <property type="entry name" value="Cholesterol_transport"/>
</dbReference>
<feature type="transmembrane region" description="Helical" evidence="8">
    <location>
        <begin position="592"/>
        <end position="611"/>
    </location>
</feature>
<dbReference type="PROSITE" id="PS51778">
    <property type="entry name" value="VAST"/>
    <property type="match status" value="1"/>
</dbReference>
<evidence type="ECO:0000256" key="1">
    <source>
        <dbReference type="ARBA" id="ARBA00004167"/>
    </source>
</evidence>
<dbReference type="GO" id="GO:0032934">
    <property type="term" value="F:sterol binding"/>
    <property type="evidence" value="ECO:0007669"/>
    <property type="project" value="TreeGrafter"/>
</dbReference>
<dbReference type="STRING" id="4999.A0A1Y1U9P6"/>
<reference evidence="10 11" key="1">
    <citation type="submission" date="2017-03" db="EMBL/GenBank/DDBJ databases">
        <title>Widespread Adenine N6-methylation of Active Genes in Fungi.</title>
        <authorList>
            <consortium name="DOE Joint Genome Institute"/>
            <person name="Mondo S.J."/>
            <person name="Dannebaum R.O."/>
            <person name="Kuo R.C."/>
            <person name="Louie K.B."/>
            <person name="Bewick A.J."/>
            <person name="Labutti K."/>
            <person name="Haridas S."/>
            <person name="Kuo A."/>
            <person name="Salamov A."/>
            <person name="Ahrendt S.R."/>
            <person name="Lau R."/>
            <person name="Bowen B.P."/>
            <person name="Lipzen A."/>
            <person name="Sullivan W."/>
            <person name="Andreopoulos W.B."/>
            <person name="Clum A."/>
            <person name="Lindquist E."/>
            <person name="Daum C."/>
            <person name="Northen T.R."/>
            <person name="Ramamoorthy G."/>
            <person name="Schmitz R.J."/>
            <person name="Gryganskyi A."/>
            <person name="Culley D."/>
            <person name="Magnuson J."/>
            <person name="James T.Y."/>
            <person name="O'Malley M.A."/>
            <person name="Stajich J.E."/>
            <person name="Spatafora J.W."/>
            <person name="Visel A."/>
            <person name="Grigoriev I.V."/>
        </authorList>
    </citation>
    <scope>NUCLEOTIDE SEQUENCE [LARGE SCALE GENOMIC DNA]</scope>
    <source>
        <strain evidence="10 11">NRRL Y-17943</strain>
    </source>
</reference>
<dbReference type="PANTHER" id="PTHR23319">
    <property type="entry name" value="GRAM DOMAIN CONTAINING 1B, ISOFORM E"/>
    <property type="match status" value="1"/>
</dbReference>
<dbReference type="Gene3D" id="2.30.29.30">
    <property type="entry name" value="Pleckstrin-homology domain (PH domain)/Phosphotyrosine-binding domain (PTB)"/>
    <property type="match status" value="1"/>
</dbReference>
<evidence type="ECO:0000256" key="7">
    <source>
        <dbReference type="SAM" id="MobiDB-lite"/>
    </source>
</evidence>
<feature type="region of interest" description="Disordered" evidence="7">
    <location>
        <begin position="1"/>
        <end position="91"/>
    </location>
</feature>
<feature type="compositionally biased region" description="Polar residues" evidence="7">
    <location>
        <begin position="32"/>
        <end position="47"/>
    </location>
</feature>
<evidence type="ECO:0000256" key="6">
    <source>
        <dbReference type="SAM" id="Coils"/>
    </source>
</evidence>
<feature type="compositionally biased region" description="Basic and acidic residues" evidence="7">
    <location>
        <begin position="50"/>
        <end position="60"/>
    </location>
</feature>
<dbReference type="Pfam" id="PF16016">
    <property type="entry name" value="VASt"/>
    <property type="match status" value="1"/>
</dbReference>
<dbReference type="GO" id="GO:0032541">
    <property type="term" value="C:cortical endoplasmic reticulum"/>
    <property type="evidence" value="ECO:0007669"/>
    <property type="project" value="TreeGrafter"/>
</dbReference>
<feature type="domain" description="VASt" evidence="9">
    <location>
        <begin position="336"/>
        <end position="506"/>
    </location>
</feature>
<dbReference type="GO" id="GO:0005789">
    <property type="term" value="C:endoplasmic reticulum membrane"/>
    <property type="evidence" value="ECO:0007669"/>
    <property type="project" value="TreeGrafter"/>
</dbReference>
<feature type="compositionally biased region" description="Polar residues" evidence="7">
    <location>
        <begin position="8"/>
        <end position="22"/>
    </location>
</feature>
<name>A0A1Y1U9P6_9TREE</name>
<feature type="coiled-coil region" evidence="6">
    <location>
        <begin position="646"/>
        <end position="673"/>
    </location>
</feature>
<evidence type="ECO:0000259" key="9">
    <source>
        <dbReference type="PROSITE" id="PS51778"/>
    </source>
</evidence>
<comment type="similarity">
    <text evidence="2">Belongs to the YSP2 family.</text>
</comment>
<proteinExistence type="inferred from homology"/>
<dbReference type="AlphaFoldDB" id="A0A1Y1U9P6"/>
<dbReference type="PANTHER" id="PTHR23319:SF4">
    <property type="entry name" value="GRAM DOMAIN CONTAINING 1B, ISOFORM E"/>
    <property type="match status" value="1"/>
</dbReference>
<accession>A0A1Y1U9P6</accession>
<evidence type="ECO:0000313" key="10">
    <source>
        <dbReference type="EMBL" id="ORX34749.1"/>
    </source>
</evidence>
<evidence type="ECO:0000256" key="8">
    <source>
        <dbReference type="SAM" id="Phobius"/>
    </source>
</evidence>
<evidence type="ECO:0000256" key="4">
    <source>
        <dbReference type="ARBA" id="ARBA00022989"/>
    </source>
</evidence>
<dbReference type="GO" id="GO:0140268">
    <property type="term" value="C:endoplasmic reticulum-plasma membrane contact site"/>
    <property type="evidence" value="ECO:0007669"/>
    <property type="project" value="TreeGrafter"/>
</dbReference>
<evidence type="ECO:0000256" key="5">
    <source>
        <dbReference type="ARBA" id="ARBA00023136"/>
    </source>
</evidence>
<protein>
    <recommendedName>
        <fullName evidence="9">VASt domain-containing protein</fullName>
    </recommendedName>
</protein>
<dbReference type="GeneID" id="33555987"/>
<keyword evidence="4 8" id="KW-1133">Transmembrane helix</keyword>
<dbReference type="GO" id="GO:0005886">
    <property type="term" value="C:plasma membrane"/>
    <property type="evidence" value="ECO:0007669"/>
    <property type="project" value="TreeGrafter"/>
</dbReference>
<dbReference type="GO" id="GO:0005739">
    <property type="term" value="C:mitochondrion"/>
    <property type="evidence" value="ECO:0007669"/>
    <property type="project" value="TreeGrafter"/>
</dbReference>
<feature type="region of interest" description="Disordered" evidence="7">
    <location>
        <begin position="115"/>
        <end position="138"/>
    </location>
</feature>
<dbReference type="InterPro" id="IPR004182">
    <property type="entry name" value="GRAM"/>
</dbReference>
<comment type="subcellular location">
    <subcellularLocation>
        <location evidence="1">Membrane</location>
        <topology evidence="1">Single-pass membrane protein</topology>
    </subcellularLocation>
</comment>
<dbReference type="Pfam" id="PF02893">
    <property type="entry name" value="GRAM"/>
    <property type="match status" value="1"/>
</dbReference>
<comment type="caution">
    <text evidence="10">The sequence shown here is derived from an EMBL/GenBank/DDBJ whole genome shotgun (WGS) entry which is preliminary data.</text>
</comment>
<evidence type="ECO:0000256" key="2">
    <source>
        <dbReference type="ARBA" id="ARBA00006582"/>
    </source>
</evidence>